<dbReference type="SUPFAM" id="SSF56112">
    <property type="entry name" value="Protein kinase-like (PK-like)"/>
    <property type="match status" value="1"/>
</dbReference>
<proteinExistence type="predicted"/>
<sequence>MAPDCMSGLISPKSDVYSFGVVLLEIIRGKENGKFYRESGYSLLIYIWELWRVGRPLELVDEAVAEPCDSNQNLLRFINIGLLCVQERVEDRPFMSGVVHMLESTANIPIPVPKKPPCYEIGNQPNLEASQQSTILDDEVGSVNQDKLKTNLKLAKYNAIPISDLTKRIKETRENKNKNEINKKKYIDISVWVNAGSGICVNDEAKDKLETKLKRVKYNAIPIFDLTKRIKETGENKNKKEKNKKKYIDIYVWVNADSGVCANDEAKTEDVETKIGVFYDDKAKAEEVENSGVWVNAGNGVCADDEAKTEDLETEIGVFDDDKAKAEEIENLVDNEAKADEVDTEIGDCAADNEARAKEVDTKIGVFDDNGISKHQSQWDFEKLRGVIQSTPKVEEVIDQELMIAFNGDDEAKADEVDTEIGDCAADNEARAKEVDTKIGVFDDNDTSKHQSQWDFEKLRGVIQSTPKVDEVIDQELMIAFNGGRFSLNKSLFEHDRDGYVVFVG</sequence>
<keyword evidence="2" id="KW-1185">Reference proteome</keyword>
<dbReference type="EMBL" id="JAUESC010000384">
    <property type="protein sequence ID" value="KAK0581866.1"/>
    <property type="molecule type" value="Genomic_DNA"/>
</dbReference>
<protein>
    <submittedName>
        <fullName evidence="1">Uncharacterized protein</fullName>
    </submittedName>
</protein>
<gene>
    <name evidence="1" type="ORF">LWI29_018925</name>
</gene>
<evidence type="ECO:0000313" key="2">
    <source>
        <dbReference type="Proteomes" id="UP001168877"/>
    </source>
</evidence>
<dbReference type="Gene3D" id="1.10.510.10">
    <property type="entry name" value="Transferase(Phosphotransferase) domain 1"/>
    <property type="match status" value="1"/>
</dbReference>
<dbReference type="AlphaFoldDB" id="A0AA39RVD6"/>
<dbReference type="PANTHER" id="PTHR27006">
    <property type="entry name" value="PROMASTIGOTE SURFACE ANTIGEN PROTEIN PSA"/>
    <property type="match status" value="1"/>
</dbReference>
<reference evidence="1" key="2">
    <citation type="submission" date="2023-06" db="EMBL/GenBank/DDBJ databases">
        <authorList>
            <person name="Swenson N.G."/>
            <person name="Wegrzyn J.L."/>
            <person name="Mcevoy S.L."/>
        </authorList>
    </citation>
    <scope>NUCLEOTIDE SEQUENCE</scope>
    <source>
        <strain evidence="1">NS2018</strain>
        <tissue evidence="1">Leaf</tissue>
    </source>
</reference>
<accession>A0AA39RVD6</accession>
<name>A0AA39RVD6_ACESA</name>
<organism evidence="1 2">
    <name type="scientific">Acer saccharum</name>
    <name type="common">Sugar maple</name>
    <dbReference type="NCBI Taxonomy" id="4024"/>
    <lineage>
        <taxon>Eukaryota</taxon>
        <taxon>Viridiplantae</taxon>
        <taxon>Streptophyta</taxon>
        <taxon>Embryophyta</taxon>
        <taxon>Tracheophyta</taxon>
        <taxon>Spermatophyta</taxon>
        <taxon>Magnoliopsida</taxon>
        <taxon>eudicotyledons</taxon>
        <taxon>Gunneridae</taxon>
        <taxon>Pentapetalae</taxon>
        <taxon>rosids</taxon>
        <taxon>malvids</taxon>
        <taxon>Sapindales</taxon>
        <taxon>Sapindaceae</taxon>
        <taxon>Hippocastanoideae</taxon>
        <taxon>Acereae</taxon>
        <taxon>Acer</taxon>
    </lineage>
</organism>
<evidence type="ECO:0000313" key="1">
    <source>
        <dbReference type="EMBL" id="KAK0581866.1"/>
    </source>
</evidence>
<dbReference type="PANTHER" id="PTHR27006:SF606">
    <property type="entry name" value="INTERLEUKIN-1 RECEPTOR-ASSOCIATED KINASE 4"/>
    <property type="match status" value="1"/>
</dbReference>
<dbReference type="InterPro" id="IPR011009">
    <property type="entry name" value="Kinase-like_dom_sf"/>
</dbReference>
<dbReference type="Proteomes" id="UP001168877">
    <property type="component" value="Unassembled WGS sequence"/>
</dbReference>
<reference evidence="1" key="1">
    <citation type="journal article" date="2022" name="Plant J.">
        <title>Strategies of tolerance reflected in two North American maple genomes.</title>
        <authorList>
            <person name="McEvoy S.L."/>
            <person name="Sezen U.U."/>
            <person name="Trouern-Trend A."/>
            <person name="McMahon S.M."/>
            <person name="Schaberg P.G."/>
            <person name="Yang J."/>
            <person name="Wegrzyn J.L."/>
            <person name="Swenson N.G."/>
        </authorList>
    </citation>
    <scope>NUCLEOTIDE SEQUENCE</scope>
    <source>
        <strain evidence="1">NS2018</strain>
    </source>
</reference>
<comment type="caution">
    <text evidence="1">The sequence shown here is derived from an EMBL/GenBank/DDBJ whole genome shotgun (WGS) entry which is preliminary data.</text>
</comment>